<dbReference type="RefSeq" id="WP_265724906.1">
    <property type="nucleotide sequence ID" value="NZ_JAOSLC020000003.1"/>
</dbReference>
<organism evidence="2 3">
    <name type="scientific">Polaribacter ponticola</name>
    <dbReference type="NCBI Taxonomy" id="2978475"/>
    <lineage>
        <taxon>Bacteria</taxon>
        <taxon>Pseudomonadati</taxon>
        <taxon>Bacteroidota</taxon>
        <taxon>Flavobacteriia</taxon>
        <taxon>Flavobacteriales</taxon>
        <taxon>Flavobacteriaceae</taxon>
    </lineage>
</organism>
<protein>
    <submittedName>
        <fullName evidence="2">DUF2141 domain-containing protein</fullName>
    </submittedName>
</protein>
<feature type="chain" id="PRO_5047137686" evidence="1">
    <location>
        <begin position="22"/>
        <end position="138"/>
    </location>
</feature>
<dbReference type="EMBL" id="JAOSLC020000003">
    <property type="protein sequence ID" value="MDD7914284.1"/>
    <property type="molecule type" value="Genomic_DNA"/>
</dbReference>
<dbReference type="InterPro" id="IPR018673">
    <property type="entry name" value="DUF2141"/>
</dbReference>
<proteinExistence type="predicted"/>
<gene>
    <name evidence="2" type="ORF">N5A56_007555</name>
</gene>
<name>A0ABT5S8Y6_9FLAO</name>
<evidence type="ECO:0000256" key="1">
    <source>
        <dbReference type="SAM" id="SignalP"/>
    </source>
</evidence>
<sequence length="138" mass="15177">MKLVVAILISTAFFISSKINAQEKISITASVDNVSSSKGIVGFSLYNKKTFMAIPLQSKHSKIIDGKSKVVFENVAAGEYAIICLHDMNENGKMDFSPQGRPEEDYGASNNTLGFGFPQYDDAKFAVTDKNLKINIRF</sequence>
<dbReference type="Pfam" id="PF09912">
    <property type="entry name" value="DUF2141"/>
    <property type="match status" value="1"/>
</dbReference>
<keyword evidence="1" id="KW-0732">Signal</keyword>
<dbReference type="Proteomes" id="UP001151478">
    <property type="component" value="Unassembled WGS sequence"/>
</dbReference>
<keyword evidence="3" id="KW-1185">Reference proteome</keyword>
<feature type="signal peptide" evidence="1">
    <location>
        <begin position="1"/>
        <end position="21"/>
    </location>
</feature>
<evidence type="ECO:0000313" key="2">
    <source>
        <dbReference type="EMBL" id="MDD7914284.1"/>
    </source>
</evidence>
<comment type="caution">
    <text evidence="2">The sequence shown here is derived from an EMBL/GenBank/DDBJ whole genome shotgun (WGS) entry which is preliminary data.</text>
</comment>
<accession>A0ABT5S8Y6</accession>
<reference evidence="2" key="1">
    <citation type="submission" date="2023-02" db="EMBL/GenBank/DDBJ databases">
        <title>Polaribacter ponticola sp. nov., isolated from seawater.</title>
        <authorList>
            <person name="Baek J.H."/>
            <person name="Kim J.M."/>
            <person name="Choi D.G."/>
            <person name="Jeon C.O."/>
        </authorList>
    </citation>
    <scope>NUCLEOTIDE SEQUENCE</scope>
    <source>
        <strain evidence="2">MSW5</strain>
    </source>
</reference>
<evidence type="ECO:0000313" key="3">
    <source>
        <dbReference type="Proteomes" id="UP001151478"/>
    </source>
</evidence>